<dbReference type="Proteomes" id="UP000823561">
    <property type="component" value="Chromosome 19"/>
</dbReference>
<comment type="caution">
    <text evidence="3">The sequence shown here is derived from an EMBL/GenBank/DDBJ whole genome shotgun (WGS) entry which is preliminary data.</text>
</comment>
<feature type="compositionally biased region" description="Basic residues" evidence="2">
    <location>
        <begin position="458"/>
        <end position="470"/>
    </location>
</feature>
<feature type="region of interest" description="Disordered" evidence="2">
    <location>
        <begin position="126"/>
        <end position="163"/>
    </location>
</feature>
<keyword evidence="1" id="KW-0175">Coiled coil</keyword>
<evidence type="ECO:0000256" key="1">
    <source>
        <dbReference type="SAM" id="Coils"/>
    </source>
</evidence>
<keyword evidence="4" id="KW-1185">Reference proteome</keyword>
<sequence>METTKHSIISLHPFLKSDWQELFWLNFRQYIHQIRPTYDPRVIKRNPSVMSEEMNKLTSSVERSKDGEDFRLIIEQALSKIQACLGNDGTVTEVKTPVTVSSNNLQADIDVAILNIRRQVESLLTSGKMEEEDKTSKVEETSVKMEEEDRASAKIEKENSASVKIEEENSASVKIEEETSVKMDEDYRASVKMETSVKMEEDRASTKVEEISMKMELQEASVMIDQVGNAFEVETCGKMGEEEEVKELLGYFTALEGDRRNLQNLLRERREEYKMQMKALERERIQEQVERERQMKESEETLLSALKSVAIGKEKLMADLRNQSGKQSLTFLLRPVSAVRGNQPKKWWSFKKQKASPDAALQSATQLGGGDGNPPVVSQERPSRKWWSFKKHQATADVALQEVPTSSASEDAKEADLQKIKKLEERVRKAEFKKQQKAAEKAAEAEMKEKAAEEKRQKKEGKKVEKKGKRVKDNNLTDHAGPSGVSNTGLDQ</sequence>
<name>A0AAV6FZP1_9TELE</name>
<feature type="coiled-coil region" evidence="1">
    <location>
        <begin position="252"/>
        <end position="302"/>
    </location>
</feature>
<gene>
    <name evidence="3" type="ORF">AALO_G00246960</name>
</gene>
<proteinExistence type="predicted"/>
<feature type="compositionally biased region" description="Basic and acidic residues" evidence="2">
    <location>
        <begin position="431"/>
        <end position="457"/>
    </location>
</feature>
<organism evidence="3 4">
    <name type="scientific">Alosa alosa</name>
    <name type="common">allis shad</name>
    <dbReference type="NCBI Taxonomy" id="278164"/>
    <lineage>
        <taxon>Eukaryota</taxon>
        <taxon>Metazoa</taxon>
        <taxon>Chordata</taxon>
        <taxon>Craniata</taxon>
        <taxon>Vertebrata</taxon>
        <taxon>Euteleostomi</taxon>
        <taxon>Actinopterygii</taxon>
        <taxon>Neopterygii</taxon>
        <taxon>Teleostei</taxon>
        <taxon>Clupei</taxon>
        <taxon>Clupeiformes</taxon>
        <taxon>Clupeoidei</taxon>
        <taxon>Clupeidae</taxon>
        <taxon>Alosa</taxon>
    </lineage>
</organism>
<accession>A0AAV6FZP1</accession>
<evidence type="ECO:0000256" key="2">
    <source>
        <dbReference type="SAM" id="MobiDB-lite"/>
    </source>
</evidence>
<reference evidence="3" key="1">
    <citation type="submission" date="2020-10" db="EMBL/GenBank/DDBJ databases">
        <title>Chromosome-scale genome assembly of the Allis shad, Alosa alosa.</title>
        <authorList>
            <person name="Margot Z."/>
            <person name="Christophe K."/>
            <person name="Cabau C."/>
            <person name="Louis A."/>
            <person name="Berthelot C."/>
            <person name="Parey E."/>
            <person name="Roest Crollius H."/>
            <person name="Montfort J."/>
            <person name="Robinson-Rechavi M."/>
            <person name="Bucao C."/>
            <person name="Bouchez O."/>
            <person name="Gislard M."/>
            <person name="Lluch J."/>
            <person name="Milhes M."/>
            <person name="Lampietro C."/>
            <person name="Lopez Roques C."/>
            <person name="Donnadieu C."/>
            <person name="Braasch I."/>
            <person name="Desvignes T."/>
            <person name="Postlethwait J."/>
            <person name="Bobe J."/>
            <person name="Guiguen Y."/>
        </authorList>
    </citation>
    <scope>NUCLEOTIDE SEQUENCE</scope>
    <source>
        <strain evidence="3">M-15738</strain>
        <tissue evidence="3">Blood</tissue>
    </source>
</reference>
<protein>
    <submittedName>
        <fullName evidence="3">Uncharacterized protein</fullName>
    </submittedName>
</protein>
<evidence type="ECO:0000313" key="4">
    <source>
        <dbReference type="Proteomes" id="UP000823561"/>
    </source>
</evidence>
<dbReference type="AlphaFoldDB" id="A0AAV6FZP1"/>
<feature type="region of interest" description="Disordered" evidence="2">
    <location>
        <begin position="431"/>
        <end position="492"/>
    </location>
</feature>
<feature type="region of interest" description="Disordered" evidence="2">
    <location>
        <begin position="345"/>
        <end position="389"/>
    </location>
</feature>
<feature type="compositionally biased region" description="Basic and acidic residues" evidence="2">
    <location>
        <begin position="128"/>
        <end position="163"/>
    </location>
</feature>
<dbReference type="EMBL" id="JADWDJ010000019">
    <property type="protein sequence ID" value="KAG5265841.1"/>
    <property type="molecule type" value="Genomic_DNA"/>
</dbReference>
<evidence type="ECO:0000313" key="3">
    <source>
        <dbReference type="EMBL" id="KAG5265841.1"/>
    </source>
</evidence>